<dbReference type="RefSeq" id="WP_204038847.1">
    <property type="nucleotide sequence ID" value="NZ_BOOA01000002.1"/>
</dbReference>
<feature type="signal peptide" evidence="1">
    <location>
        <begin position="1"/>
        <end position="20"/>
    </location>
</feature>
<evidence type="ECO:0008006" key="4">
    <source>
        <dbReference type="Google" id="ProtNLM"/>
    </source>
</evidence>
<dbReference type="Proteomes" id="UP000640052">
    <property type="component" value="Unassembled WGS sequence"/>
</dbReference>
<gene>
    <name evidence="2" type="ORF">Aph01nite_02880</name>
</gene>
<proteinExistence type="predicted"/>
<sequence length="207" mass="21883">MTIARAALLVLVLSACGAPAGREFVPGGGAATAKAAPAASSAPAPGVETVTAAPGLKVTIEWPSERNVMVKAFTDSFVGQWRAVGTDGEDESYLEGVEEPANRDAYRWVRSFLAEKQSAQGTAKLYALRVASVTGRGAEINACVDTSGIRVTDAAGDPVADQPPWTAPPQSTYLQVAAVRRGDDGTWRVKLFRHASYPHERAKECLR</sequence>
<keyword evidence="3" id="KW-1185">Reference proteome</keyword>
<evidence type="ECO:0000256" key="1">
    <source>
        <dbReference type="SAM" id="SignalP"/>
    </source>
</evidence>
<dbReference type="AlphaFoldDB" id="A0A919UL53"/>
<reference evidence="2" key="1">
    <citation type="submission" date="2021-01" db="EMBL/GenBank/DDBJ databases">
        <title>Whole genome shotgun sequence of Acrocarpospora phusangensis NBRC 108782.</title>
        <authorList>
            <person name="Komaki H."/>
            <person name="Tamura T."/>
        </authorList>
    </citation>
    <scope>NUCLEOTIDE SEQUENCE</scope>
    <source>
        <strain evidence="2">NBRC 108782</strain>
    </source>
</reference>
<accession>A0A919UL53</accession>
<dbReference type="PROSITE" id="PS51257">
    <property type="entry name" value="PROKAR_LIPOPROTEIN"/>
    <property type="match status" value="1"/>
</dbReference>
<evidence type="ECO:0000313" key="2">
    <source>
        <dbReference type="EMBL" id="GIH21978.1"/>
    </source>
</evidence>
<feature type="chain" id="PRO_5039721308" description="Lipoprotein" evidence="1">
    <location>
        <begin position="21"/>
        <end position="207"/>
    </location>
</feature>
<organism evidence="2 3">
    <name type="scientific">Acrocarpospora phusangensis</name>
    <dbReference type="NCBI Taxonomy" id="1070424"/>
    <lineage>
        <taxon>Bacteria</taxon>
        <taxon>Bacillati</taxon>
        <taxon>Actinomycetota</taxon>
        <taxon>Actinomycetes</taxon>
        <taxon>Streptosporangiales</taxon>
        <taxon>Streptosporangiaceae</taxon>
        <taxon>Acrocarpospora</taxon>
    </lineage>
</organism>
<name>A0A919UL53_9ACTN</name>
<protein>
    <recommendedName>
        <fullName evidence="4">Lipoprotein</fullName>
    </recommendedName>
</protein>
<keyword evidence="1" id="KW-0732">Signal</keyword>
<evidence type="ECO:0000313" key="3">
    <source>
        <dbReference type="Proteomes" id="UP000640052"/>
    </source>
</evidence>
<comment type="caution">
    <text evidence="2">The sequence shown here is derived from an EMBL/GenBank/DDBJ whole genome shotgun (WGS) entry which is preliminary data.</text>
</comment>
<dbReference type="EMBL" id="BOOA01000002">
    <property type="protein sequence ID" value="GIH21978.1"/>
    <property type="molecule type" value="Genomic_DNA"/>
</dbReference>